<keyword evidence="3" id="KW-0732">Signal</keyword>
<keyword evidence="2" id="KW-1133">Transmembrane helix</keyword>
<keyword evidence="5" id="KW-1185">Reference proteome</keyword>
<gene>
    <name evidence="4" type="primary">Hypp4734</name>
    <name evidence="4" type="ORF">BLAG_LOCUS23754</name>
</gene>
<evidence type="ECO:0000313" key="5">
    <source>
        <dbReference type="Proteomes" id="UP000838412"/>
    </source>
</evidence>
<feature type="transmembrane region" description="Helical" evidence="2">
    <location>
        <begin position="156"/>
        <end position="178"/>
    </location>
</feature>
<sequence>MRTFPAIVLAAMICLCFHGNVSGRFAGRRRSTTRRTTGTGSIDSGSSSRCSEGTCHTRTILDNTVLDTRKVNMTALVNTTRVVICTGVTCALPSSAGCDTQHLFNNTLYNSPGDIPPVPPTNGTATVTSQKAHVCSSNPWKPTSGVPRTRSSMAKIAWAIAGGVVGVVILGACVFVLCSQKKK</sequence>
<feature type="chain" id="PRO_5035465062" evidence="3">
    <location>
        <begin position="24"/>
        <end position="183"/>
    </location>
</feature>
<dbReference type="EMBL" id="OV696693">
    <property type="protein sequence ID" value="CAH1271939.1"/>
    <property type="molecule type" value="Genomic_DNA"/>
</dbReference>
<reference evidence="4" key="1">
    <citation type="submission" date="2022-01" db="EMBL/GenBank/DDBJ databases">
        <authorList>
            <person name="Braso-Vives M."/>
        </authorList>
    </citation>
    <scope>NUCLEOTIDE SEQUENCE</scope>
</reference>
<evidence type="ECO:0000256" key="2">
    <source>
        <dbReference type="SAM" id="Phobius"/>
    </source>
</evidence>
<feature type="region of interest" description="Disordered" evidence="1">
    <location>
        <begin position="28"/>
        <end position="51"/>
    </location>
</feature>
<feature type="signal peptide" evidence="3">
    <location>
        <begin position="1"/>
        <end position="23"/>
    </location>
</feature>
<evidence type="ECO:0000313" key="4">
    <source>
        <dbReference type="EMBL" id="CAH1271939.1"/>
    </source>
</evidence>
<organism evidence="4 5">
    <name type="scientific">Branchiostoma lanceolatum</name>
    <name type="common">Common lancelet</name>
    <name type="synonym">Amphioxus lanceolatum</name>
    <dbReference type="NCBI Taxonomy" id="7740"/>
    <lineage>
        <taxon>Eukaryota</taxon>
        <taxon>Metazoa</taxon>
        <taxon>Chordata</taxon>
        <taxon>Cephalochordata</taxon>
        <taxon>Leptocardii</taxon>
        <taxon>Amphioxiformes</taxon>
        <taxon>Branchiostomatidae</taxon>
        <taxon>Branchiostoma</taxon>
    </lineage>
</organism>
<keyword evidence="2" id="KW-0812">Transmembrane</keyword>
<evidence type="ECO:0000256" key="3">
    <source>
        <dbReference type="SAM" id="SignalP"/>
    </source>
</evidence>
<keyword evidence="2" id="KW-0472">Membrane</keyword>
<proteinExistence type="predicted"/>
<feature type="compositionally biased region" description="Low complexity" evidence="1">
    <location>
        <begin position="34"/>
        <end position="51"/>
    </location>
</feature>
<evidence type="ECO:0000256" key="1">
    <source>
        <dbReference type="SAM" id="MobiDB-lite"/>
    </source>
</evidence>
<dbReference type="Proteomes" id="UP000838412">
    <property type="component" value="Chromosome 8"/>
</dbReference>
<dbReference type="AlphaFoldDB" id="A0A8K0AFV4"/>
<protein>
    <submittedName>
        <fullName evidence="4">Hypp4734 protein</fullName>
    </submittedName>
</protein>
<dbReference type="OrthoDB" id="10044592at2759"/>
<accession>A0A8K0AFV4</accession>
<name>A0A8K0AFV4_BRALA</name>